<evidence type="ECO:0000313" key="1">
    <source>
        <dbReference type="EMBL" id="SUZ55346.1"/>
    </source>
</evidence>
<protein>
    <submittedName>
        <fullName evidence="1">Uncharacterized protein</fullName>
    </submittedName>
</protein>
<sequence length="49" mass="5489">MGLVLVGMLFASIVLLGLWERHRSKKRFLEASQKLKELSSELQSGASDE</sequence>
<accession>A0A381NL84</accession>
<organism evidence="1">
    <name type="scientific">marine metagenome</name>
    <dbReference type="NCBI Taxonomy" id="408172"/>
    <lineage>
        <taxon>unclassified sequences</taxon>
        <taxon>metagenomes</taxon>
        <taxon>ecological metagenomes</taxon>
    </lineage>
</organism>
<dbReference type="EMBL" id="UINC01000442">
    <property type="protein sequence ID" value="SUZ55346.1"/>
    <property type="molecule type" value="Genomic_DNA"/>
</dbReference>
<proteinExistence type="predicted"/>
<reference evidence="1" key="1">
    <citation type="submission" date="2018-05" db="EMBL/GenBank/DDBJ databases">
        <authorList>
            <person name="Lanie J.A."/>
            <person name="Ng W.-L."/>
            <person name="Kazmierczak K.M."/>
            <person name="Andrzejewski T.M."/>
            <person name="Davidsen T.M."/>
            <person name="Wayne K.J."/>
            <person name="Tettelin H."/>
            <person name="Glass J.I."/>
            <person name="Rusch D."/>
            <person name="Podicherti R."/>
            <person name="Tsui H.-C.T."/>
            <person name="Winkler M.E."/>
        </authorList>
    </citation>
    <scope>NUCLEOTIDE SEQUENCE</scope>
</reference>
<name>A0A381NL84_9ZZZZ</name>
<gene>
    <name evidence="1" type="ORF">METZ01_LOCUS8200</name>
</gene>
<dbReference type="AlphaFoldDB" id="A0A381NL84"/>